<feature type="domain" description="YDG" evidence="2">
    <location>
        <begin position="1716"/>
        <end position="1799"/>
    </location>
</feature>
<dbReference type="SUPFAM" id="SSF69318">
    <property type="entry name" value="Integrin alpha N-terminal domain"/>
    <property type="match status" value="1"/>
</dbReference>
<feature type="domain" description="YDG" evidence="2">
    <location>
        <begin position="1805"/>
        <end position="1888"/>
    </location>
</feature>
<feature type="domain" description="YDG" evidence="2">
    <location>
        <begin position="1894"/>
        <end position="1976"/>
    </location>
</feature>
<feature type="domain" description="YDG" evidence="2">
    <location>
        <begin position="1627"/>
        <end position="1710"/>
    </location>
</feature>
<evidence type="ECO:0000313" key="4">
    <source>
        <dbReference type="Proteomes" id="UP000214646"/>
    </source>
</evidence>
<dbReference type="Proteomes" id="UP000214646">
    <property type="component" value="Unassembled WGS sequence"/>
</dbReference>
<keyword evidence="1" id="KW-0732">Signal</keyword>
<evidence type="ECO:0000313" key="3">
    <source>
        <dbReference type="EMBL" id="OWK43984.1"/>
    </source>
</evidence>
<reference evidence="4" key="1">
    <citation type="submission" date="2017-06" db="EMBL/GenBank/DDBJ databases">
        <title>Genome analysis of Fimbriiglobus ruber SP5, the first member of the order Planctomycetales with confirmed chitinolytic capability.</title>
        <authorList>
            <person name="Ravin N.V."/>
            <person name="Rakitin A.L."/>
            <person name="Ivanova A.A."/>
            <person name="Beletsky A.V."/>
            <person name="Kulichevskaya I.S."/>
            <person name="Mardanov A.V."/>
            <person name="Dedysh S.N."/>
        </authorList>
    </citation>
    <scope>NUCLEOTIDE SEQUENCE [LARGE SCALE GENOMIC DNA]</scope>
    <source>
        <strain evidence="4">SP5</strain>
    </source>
</reference>
<accession>A0A225DWM3</accession>
<evidence type="ECO:0000256" key="1">
    <source>
        <dbReference type="ARBA" id="ARBA00022729"/>
    </source>
</evidence>
<keyword evidence="4" id="KW-1185">Reference proteome</keyword>
<comment type="caution">
    <text evidence="3">The sequence shown here is derived from an EMBL/GenBank/DDBJ whole genome shotgun (WGS) entry which is preliminary data.</text>
</comment>
<keyword evidence="3" id="KW-0966">Cell projection</keyword>
<keyword evidence="3" id="KW-0969">Cilium</keyword>
<dbReference type="InterPro" id="IPR006626">
    <property type="entry name" value="PbH1"/>
</dbReference>
<feature type="domain" description="YDG" evidence="2">
    <location>
        <begin position="1539"/>
        <end position="1620"/>
    </location>
</feature>
<organism evidence="3 4">
    <name type="scientific">Fimbriiglobus ruber</name>
    <dbReference type="NCBI Taxonomy" id="1908690"/>
    <lineage>
        <taxon>Bacteria</taxon>
        <taxon>Pseudomonadati</taxon>
        <taxon>Planctomycetota</taxon>
        <taxon>Planctomycetia</taxon>
        <taxon>Gemmatales</taxon>
        <taxon>Gemmataceae</taxon>
        <taxon>Fimbriiglobus</taxon>
    </lineage>
</organism>
<protein>
    <submittedName>
        <fullName evidence="3">Flagellar hook-length control protein FliK</fullName>
    </submittedName>
</protein>
<dbReference type="SMART" id="SM00710">
    <property type="entry name" value="PbH1"/>
    <property type="match status" value="14"/>
</dbReference>
<proteinExistence type="predicted"/>
<gene>
    <name evidence="3" type="ORF">FRUB_03583</name>
</gene>
<evidence type="ECO:0000259" key="2">
    <source>
        <dbReference type="Pfam" id="PF18657"/>
    </source>
</evidence>
<keyword evidence="3" id="KW-0282">Flagellum</keyword>
<dbReference type="Pfam" id="PF18657">
    <property type="entry name" value="YDG"/>
    <property type="match status" value="5"/>
</dbReference>
<dbReference type="InterPro" id="IPR028994">
    <property type="entry name" value="Integrin_alpha_N"/>
</dbReference>
<dbReference type="Gene3D" id="2.130.10.130">
    <property type="entry name" value="Integrin alpha, N-terminal"/>
    <property type="match status" value="1"/>
</dbReference>
<dbReference type="RefSeq" id="WP_088254759.1">
    <property type="nucleotide sequence ID" value="NZ_NIDE01000004.1"/>
</dbReference>
<dbReference type="EMBL" id="NIDE01000004">
    <property type="protein sequence ID" value="OWK43984.1"/>
    <property type="molecule type" value="Genomic_DNA"/>
</dbReference>
<name>A0A225DWM3_9BACT</name>
<dbReference type="InterPro" id="IPR041248">
    <property type="entry name" value="YDG"/>
</dbReference>
<dbReference type="InterPro" id="IPR013517">
    <property type="entry name" value="FG-GAP"/>
</dbReference>
<dbReference type="OrthoDB" id="280278at2"/>
<dbReference type="Pfam" id="PF13517">
    <property type="entry name" value="FG-GAP_3"/>
    <property type="match status" value="1"/>
</dbReference>
<sequence>MTGNAFDGTVYVQPAYVPLLANNTSFQDVDLNSGSSIGSTPLNLPVLGGSSTLQRYVISSLTGYNGTSSPFTIAAGATVNFLANTSVAIADNDFTGSVVVDGTLTVTDPASFAAQFTVDHTDTDSITVASGGTMVVTDTNFTTTGSQASSGTSLLQVDSGGIFNMIGGSFEWTSINLLAGATSTLQYMLLTGQLAINNAATINITDNDFSGLPANAIVASGSTSVNILLPDEYWGTSLDSEIRTHIVDHVSNPTTILPTVVYSPPPVLSDRPVRPAGEPVPPVPYNPNAGHSVNLTADLSTTIGQVTSGTVTFTLLQGTTVIGTSVQVNVTSQTVVGSYFIPAGTAGGSYVVEIQYSDGTDVFTDESQTLVINPIGQTITFNPPTPVTFAAGLTVNLAATSDSGLTVSYTVISGPATVSGNVLTVTGGGSVVIQATQAGNNNYTTATAVQQTLVIDPATQTITFNPPAPVTFAAGLTVNLAATSSSGLTIGYTVVSGPATVSGNVLTITGGGSVVIQATQAGDADYVAATAVEQTLVVNPASQSITFTTPTPVTYATGLTVNLAATSSSGLTVGYTVVSGPATVSGNVLTVTGAGSVVIQAIQAGDADYAAATAVQQTLVVNPASQTITFTPPAPVNFSVGLTVNLAATSSSGLTVGYTVLSGPATVAGNVLTVTGVGSVVIQATQAGDADYAAATTVEQTLVVNAAAQTITFNPPAPVTFAAGLTVNLAATSSSGLTVSYTVVSGPATVSGNVLTVTGGGNVVIQATQAGDADFAAATAVQQTLVVNPASQTITFTTPAPVTFAAGLTVNLAATSDSGLTVSYTVVSGPATVSGNVLTVTGGGSVVIQATQAGNADFAAATAVQQTLVVNPASQTITFTTPAPVTFAVGLTVNLAATSSSGLTVSYTVISGPATVSGNVLTVTGAGSVVIQAIQAGDADFTAATAVQQTLVVNQGAQTITFTPPAPVNFAVGLTVNLAATSSSGLTVSYTVVSGPATVSGNVLTVTGIGSVVIQATQAGDADFTAATAVQQTLVVNAAAQTITFNPPAPVTFAAGLTVNLAATSSSGLTVGYTVISGPATVSGNVLTVTGGGSVVIQATQAGDADFAAATPVQQTLVVNPASQTITFTPPAPVTFAVGLTVNLAATSSSGLTVGYTVVSGPATVSGNVLTVTGGGSVVIQATQAGDADFAAATAVQRTLVVNPASQTITFTTLAPVNFAVGLTVNLAATSSSGLTVSYTVISGPATVSGNVLTITGIGSVVIQAIQAGDADFAAATAVQQTLVVNQGAQTITFTPPAPVNFAVGLTVNLAATSSSGLTVGYTVVSGPATVSGNVLTVTGGGSVVIQATQAGDANFTAATAVQQTLVVNPAAQTITFTPLAQVTFAIGLTVNLTATGGASGDAVTFTVISGPATVSGNVLTVTGAGSVVIQADQASDADYAAATAVQQTLVVNAAAQTITFAPLTAVTYAAGLTVNLAATGGGSGNAVTFTVVSGPATVSGNVLTVTGAGSVVIQANQAGDTDYAAAAAVHQSLVVNPIVLTVTGITVVNRAYNGTSSATLETAGAGLVGVVNGDSVTLVATGATATFSSVDVGTGISVAVSGLALSGPQAANYVLTQPTGVTASITPATLTVTGITAANRVYNRTTGATVSTTVATLAGVLGGDAVALVTAGATGTFTNPDVGTGITVDVSGLALTGAKAGDYTLTEPTTTADITPAPLTVAGITAVNRTYDRTTAATVSITGAALVGVLGGDAVTLVATGATGTFAIPQVGIGIPVAVAGLTLGGAQAGDYTLTQPATTANITPAPLTVAGLTANDRAYNHTPAATLSTAGATLVGVFAGDTVTLVATGASGTFTSADVGTGIPVTVAGLTLGGAQAGEYVLVQPTAAASITPAPLTVTGVTAQNKVGDGTTLATLDTAGATLTGTFPGDAVTLDASGATGTFASPNPGTGIAVTVSGLKLTGPQAADYALSQPSVSANITSPTVPPTVPPAVPPTVPPAVPPTVPPAVPPSVPPGTPNPALVGYSQIAVGEDAGGTGTVTVYNADQSVAYTATPFGASFTAGVRVAVADLNDDGVPDLIAGTGPGVTNQVVVLDGKTHQQLASFSPFETTFTGGVFVTVGDVNGDGVPDLIVTPDQSGGPIVAVYDGASLGQGKVVQLARFFGIADPSFRGGARAAVGDINGDGYGDVIVSAGYGGGPRIAIYDGKSVAAGAPTELMPDFFAFESSLRNGAYVTAGDLTGKGYADLIFGAGPGGGPRVRVVDSAALLAAGDFQSLDDASVSGVGLADFFAGDPSNRGGVRVAIADLDGSTQASLVVGSGQGAGATVTTYIGKAIVANPDAPVSTLNFDAEPGFTGGVFVG</sequence>